<keyword evidence="7 10" id="KW-0822">Tryptophan biosynthesis</keyword>
<dbReference type="AlphaFoldDB" id="A0A1H3ZK54"/>
<protein>
    <recommendedName>
        <fullName evidence="5 10">N-(5'-phosphoribosyl)anthranilate isomerase</fullName>
        <shortName evidence="10">PRAI</shortName>
        <ecNumber evidence="4 10">5.3.1.24</ecNumber>
    </recommendedName>
</protein>
<dbReference type="Pfam" id="PF00697">
    <property type="entry name" value="PRAI"/>
    <property type="match status" value="1"/>
</dbReference>
<evidence type="ECO:0000259" key="11">
    <source>
        <dbReference type="Pfam" id="PF00697"/>
    </source>
</evidence>
<dbReference type="NCBIfam" id="NF002299">
    <property type="entry name" value="PRK01222.1-6"/>
    <property type="match status" value="1"/>
</dbReference>
<dbReference type="InterPro" id="IPR011060">
    <property type="entry name" value="RibuloseP-bd_barrel"/>
</dbReference>
<evidence type="ECO:0000256" key="1">
    <source>
        <dbReference type="ARBA" id="ARBA00001164"/>
    </source>
</evidence>
<dbReference type="EMBL" id="FNRJ01000002">
    <property type="protein sequence ID" value="SEA24040.1"/>
    <property type="molecule type" value="Genomic_DNA"/>
</dbReference>
<reference evidence="13" key="1">
    <citation type="submission" date="2016-10" db="EMBL/GenBank/DDBJ databases">
        <authorList>
            <person name="Varghese N."/>
            <person name="Submissions S."/>
        </authorList>
    </citation>
    <scope>NUCLEOTIDE SEQUENCE [LARGE SCALE GENOMIC DNA]</scope>
    <source>
        <strain evidence="13">DSM 11526</strain>
    </source>
</reference>
<keyword evidence="6 10" id="KW-0028">Amino-acid biosynthesis</keyword>
<evidence type="ECO:0000256" key="2">
    <source>
        <dbReference type="ARBA" id="ARBA00004664"/>
    </source>
</evidence>
<evidence type="ECO:0000256" key="8">
    <source>
        <dbReference type="ARBA" id="ARBA00023141"/>
    </source>
</evidence>
<evidence type="ECO:0000256" key="9">
    <source>
        <dbReference type="ARBA" id="ARBA00023235"/>
    </source>
</evidence>
<dbReference type="NCBIfam" id="NF002298">
    <property type="entry name" value="PRK01222.1-4"/>
    <property type="match status" value="1"/>
</dbReference>
<dbReference type="GO" id="GO:0004640">
    <property type="term" value="F:phosphoribosylanthranilate isomerase activity"/>
    <property type="evidence" value="ECO:0007669"/>
    <property type="project" value="UniProtKB-UniRule"/>
</dbReference>
<proteinExistence type="inferred from homology"/>
<dbReference type="EC" id="5.3.1.24" evidence="4 10"/>
<accession>A0A1H3ZK54</accession>
<dbReference type="Gene3D" id="3.20.20.70">
    <property type="entry name" value="Aldolase class I"/>
    <property type="match status" value="1"/>
</dbReference>
<dbReference type="PANTHER" id="PTHR42894">
    <property type="entry name" value="N-(5'-PHOSPHORIBOSYL)ANTHRANILATE ISOMERASE"/>
    <property type="match status" value="1"/>
</dbReference>
<dbReference type="SUPFAM" id="SSF51366">
    <property type="entry name" value="Ribulose-phoshate binding barrel"/>
    <property type="match status" value="1"/>
</dbReference>
<evidence type="ECO:0000256" key="10">
    <source>
        <dbReference type="HAMAP-Rule" id="MF_00135"/>
    </source>
</evidence>
<dbReference type="InterPro" id="IPR013785">
    <property type="entry name" value="Aldolase_TIM"/>
</dbReference>
<dbReference type="UniPathway" id="UPA00035">
    <property type="reaction ID" value="UER00042"/>
</dbReference>
<dbReference type="Proteomes" id="UP000242469">
    <property type="component" value="Unassembled WGS sequence"/>
</dbReference>
<dbReference type="HAMAP" id="MF_00135">
    <property type="entry name" value="PRAI"/>
    <property type="match status" value="1"/>
</dbReference>
<evidence type="ECO:0000313" key="13">
    <source>
        <dbReference type="Proteomes" id="UP000242469"/>
    </source>
</evidence>
<dbReference type="RefSeq" id="WP_091823090.1">
    <property type="nucleotide sequence ID" value="NZ_FNRJ01000002.1"/>
</dbReference>
<evidence type="ECO:0000256" key="6">
    <source>
        <dbReference type="ARBA" id="ARBA00022605"/>
    </source>
</evidence>
<sequence length="206" mass="21459">MTTRIKICGITCRNDAAAAVAAGADALGFVFYEPSSRYVDPVVAADIISTLPPFVTSVGLFVDASQEQVQHVIDLAGLDLLQFHGNETEQQCSRFSRPYIKALRVRPGLDVESAAAAYHTARGLLLDAYRPGVPGGTGEVFDWGLIPQALAGNITLAGGLNPANVAAAITQVKPYAVDVSGGVEAAPGRKDTAKMCAFAAAVRAQS</sequence>
<comment type="similarity">
    <text evidence="3 10">Belongs to the TrpF family.</text>
</comment>
<comment type="catalytic activity">
    <reaction evidence="1 10">
        <text>N-(5-phospho-beta-D-ribosyl)anthranilate = 1-(2-carboxyphenylamino)-1-deoxy-D-ribulose 5-phosphate</text>
        <dbReference type="Rhea" id="RHEA:21540"/>
        <dbReference type="ChEBI" id="CHEBI:18277"/>
        <dbReference type="ChEBI" id="CHEBI:58613"/>
        <dbReference type="EC" id="5.3.1.24"/>
    </reaction>
</comment>
<keyword evidence="9 10" id="KW-0413">Isomerase</keyword>
<dbReference type="CDD" id="cd00405">
    <property type="entry name" value="PRAI"/>
    <property type="match status" value="1"/>
</dbReference>
<dbReference type="FunFam" id="3.20.20.70:FF:000075">
    <property type="entry name" value="Tryptophan biosynthesis protein TRP1"/>
    <property type="match status" value="1"/>
</dbReference>
<dbReference type="InterPro" id="IPR044643">
    <property type="entry name" value="TrpF_fam"/>
</dbReference>
<organism evidence="12 13">
    <name type="scientific">Marinobacterium iners DSM 11526</name>
    <dbReference type="NCBI Taxonomy" id="1122198"/>
    <lineage>
        <taxon>Bacteria</taxon>
        <taxon>Pseudomonadati</taxon>
        <taxon>Pseudomonadota</taxon>
        <taxon>Gammaproteobacteria</taxon>
        <taxon>Oceanospirillales</taxon>
        <taxon>Oceanospirillaceae</taxon>
        <taxon>Marinobacterium</taxon>
    </lineage>
</organism>
<dbReference type="PANTHER" id="PTHR42894:SF1">
    <property type="entry name" value="N-(5'-PHOSPHORIBOSYL)ANTHRANILATE ISOMERASE"/>
    <property type="match status" value="1"/>
</dbReference>
<comment type="pathway">
    <text evidence="2 10">Amino-acid biosynthesis; L-tryptophan biosynthesis; L-tryptophan from chorismate: step 3/5.</text>
</comment>
<evidence type="ECO:0000313" key="12">
    <source>
        <dbReference type="EMBL" id="SEA24040.1"/>
    </source>
</evidence>
<dbReference type="STRING" id="1122198.SAMN02745729_10267"/>
<feature type="domain" description="N-(5'phosphoribosyl) anthranilate isomerase (PRAI)" evidence="11">
    <location>
        <begin position="5"/>
        <end position="199"/>
    </location>
</feature>
<evidence type="ECO:0000256" key="7">
    <source>
        <dbReference type="ARBA" id="ARBA00022822"/>
    </source>
</evidence>
<name>A0A1H3ZK54_9GAMM</name>
<dbReference type="InterPro" id="IPR001240">
    <property type="entry name" value="PRAI_dom"/>
</dbReference>
<gene>
    <name evidence="10" type="primary">trpF</name>
    <name evidence="12" type="ORF">SAMN02745729_10267</name>
</gene>
<evidence type="ECO:0000256" key="3">
    <source>
        <dbReference type="ARBA" id="ARBA00007571"/>
    </source>
</evidence>
<keyword evidence="13" id="KW-1185">Reference proteome</keyword>
<evidence type="ECO:0000256" key="5">
    <source>
        <dbReference type="ARBA" id="ARBA00022272"/>
    </source>
</evidence>
<dbReference type="OrthoDB" id="9796196at2"/>
<keyword evidence="8 10" id="KW-0057">Aromatic amino acid biosynthesis</keyword>
<dbReference type="GO" id="GO:0000162">
    <property type="term" value="P:L-tryptophan biosynthetic process"/>
    <property type="evidence" value="ECO:0007669"/>
    <property type="project" value="UniProtKB-UniRule"/>
</dbReference>
<evidence type="ECO:0000256" key="4">
    <source>
        <dbReference type="ARBA" id="ARBA00012572"/>
    </source>
</evidence>